<dbReference type="PANTHER" id="PTHR33977:SF1">
    <property type="entry name" value="ZINC ION BINDING PROTEIN"/>
    <property type="match status" value="1"/>
</dbReference>
<keyword evidence="1" id="KW-0863">Zinc-finger</keyword>
<dbReference type="AlphaFoldDB" id="A0A166JR91"/>
<sequence>MQKEQATKFIELRLKDRRENGLDARTTSYYYVCARKGTGGASQYVKKHPEREQKIPSKLCDCPCRLTLKCYANTSKVMGIYDDSHTHPIGPANARFTRLTVETRTRIAEMLRMGISHKQIIQGNLFSCDDLSETTAPNRDDFVTYRDIRRIEKLIEAEKVRFHSDDGQSVLRWVDRLRDAGELLGFKSRCPVAWMVSSNATEVTIDYFLRTFLDANPGIDPTIVMTDFDWAQINAIRRRCPKAQIFICWWHVLHAWQQRFNIHHYPELWKLLKGWVRLTTNNEFNSCWENIQSLAPQSVIKYLEVYWLPHRAMWSACTRTGRSIFQFSETNMLVEAYVIFLDAKHHRQRWGFEGPDLELKHRREIEVRAETISANDIEEVNEQGQYSVCSQSIPGHKYTVDINEYTCDCFSYPLISYCKHLAAVQCHHGEDVEVHSLTALFAHIPSTVDPLPSLNQKPHRPSPAPTQYDTEQLTISSITEKLQRLAVRHQLSRPATLCDGMRQLDKILDHLLANNAPPRVLPVQKKIAPNQHSDFASTAKVMGSQVKSKRKSAHLEPYGGGERSAKKAATDARGQPAKGRQSGEQASR</sequence>
<dbReference type="PROSITE" id="PS50966">
    <property type="entry name" value="ZF_SWIM"/>
    <property type="match status" value="1"/>
</dbReference>
<reference evidence="4 5" key="1">
    <citation type="journal article" date="2016" name="Mol. Biol. Evol.">
        <title>Comparative Genomics of Early-Diverging Mushroom-Forming Fungi Provides Insights into the Origins of Lignocellulose Decay Capabilities.</title>
        <authorList>
            <person name="Nagy L.G."/>
            <person name="Riley R."/>
            <person name="Tritt A."/>
            <person name="Adam C."/>
            <person name="Daum C."/>
            <person name="Floudas D."/>
            <person name="Sun H."/>
            <person name="Yadav J.S."/>
            <person name="Pangilinan J."/>
            <person name="Larsson K.H."/>
            <person name="Matsuura K."/>
            <person name="Barry K."/>
            <person name="Labutti K."/>
            <person name="Kuo R."/>
            <person name="Ohm R.A."/>
            <person name="Bhattacharya S.S."/>
            <person name="Shirouzu T."/>
            <person name="Yoshinaga Y."/>
            <person name="Martin F.M."/>
            <person name="Grigoriev I.V."/>
            <person name="Hibbett D.S."/>
        </authorList>
    </citation>
    <scope>NUCLEOTIDE SEQUENCE [LARGE SCALE GENOMIC DNA]</scope>
    <source>
        <strain evidence="4 5">CBS 109695</strain>
    </source>
</reference>
<dbReference type="Proteomes" id="UP000076532">
    <property type="component" value="Unassembled WGS sequence"/>
</dbReference>
<gene>
    <name evidence="4" type="ORF">FIBSPDRAFT_740998</name>
</gene>
<dbReference type="GO" id="GO:0008270">
    <property type="term" value="F:zinc ion binding"/>
    <property type="evidence" value="ECO:0007669"/>
    <property type="project" value="UniProtKB-KW"/>
</dbReference>
<dbReference type="EMBL" id="KV417549">
    <property type="protein sequence ID" value="KZP21125.1"/>
    <property type="molecule type" value="Genomic_DNA"/>
</dbReference>
<protein>
    <recommendedName>
        <fullName evidence="3">SWIM-type domain-containing protein</fullName>
    </recommendedName>
</protein>
<evidence type="ECO:0000313" key="4">
    <source>
        <dbReference type="EMBL" id="KZP21125.1"/>
    </source>
</evidence>
<dbReference type="OrthoDB" id="1886636at2759"/>
<feature type="domain" description="SWIM-type" evidence="3">
    <location>
        <begin position="398"/>
        <end position="429"/>
    </location>
</feature>
<evidence type="ECO:0000313" key="5">
    <source>
        <dbReference type="Proteomes" id="UP000076532"/>
    </source>
</evidence>
<keyword evidence="5" id="KW-1185">Reference proteome</keyword>
<organism evidence="4 5">
    <name type="scientific">Athelia psychrophila</name>
    <dbReference type="NCBI Taxonomy" id="1759441"/>
    <lineage>
        <taxon>Eukaryota</taxon>
        <taxon>Fungi</taxon>
        <taxon>Dikarya</taxon>
        <taxon>Basidiomycota</taxon>
        <taxon>Agaricomycotina</taxon>
        <taxon>Agaricomycetes</taxon>
        <taxon>Agaricomycetidae</taxon>
        <taxon>Atheliales</taxon>
        <taxon>Atheliaceae</taxon>
        <taxon>Athelia</taxon>
    </lineage>
</organism>
<feature type="region of interest" description="Disordered" evidence="2">
    <location>
        <begin position="531"/>
        <end position="588"/>
    </location>
</feature>
<dbReference type="InterPro" id="IPR018289">
    <property type="entry name" value="MULE_transposase_dom"/>
</dbReference>
<keyword evidence="1" id="KW-0862">Zinc</keyword>
<evidence type="ECO:0000256" key="1">
    <source>
        <dbReference type="PROSITE-ProRule" id="PRU00325"/>
    </source>
</evidence>
<keyword evidence="1" id="KW-0479">Metal-binding</keyword>
<evidence type="ECO:0000259" key="3">
    <source>
        <dbReference type="PROSITE" id="PS50966"/>
    </source>
</evidence>
<name>A0A166JR91_9AGAM</name>
<dbReference type="PANTHER" id="PTHR33977">
    <property type="entry name" value="ZINC ION BINDING PROTEIN"/>
    <property type="match status" value="1"/>
</dbReference>
<accession>A0A166JR91</accession>
<evidence type="ECO:0000256" key="2">
    <source>
        <dbReference type="SAM" id="MobiDB-lite"/>
    </source>
</evidence>
<dbReference type="STRING" id="436010.A0A166JR91"/>
<dbReference type="Pfam" id="PF10551">
    <property type="entry name" value="MULE"/>
    <property type="match status" value="1"/>
</dbReference>
<dbReference type="InterPro" id="IPR007527">
    <property type="entry name" value="Znf_SWIM"/>
</dbReference>
<proteinExistence type="predicted"/>